<dbReference type="EMBL" id="JAHHIF010000062">
    <property type="protein sequence ID" value="MBW4548462.1"/>
    <property type="molecule type" value="Genomic_DNA"/>
</dbReference>
<evidence type="ECO:0000313" key="1">
    <source>
        <dbReference type="EMBL" id="MBW4548462.1"/>
    </source>
</evidence>
<reference evidence="1" key="2">
    <citation type="journal article" date="2022" name="Microbiol. Resour. Announc.">
        <title>Metagenome Sequencing to Explore Phylogenomics of Terrestrial Cyanobacteria.</title>
        <authorList>
            <person name="Ward R.D."/>
            <person name="Stajich J.E."/>
            <person name="Johansen J.R."/>
            <person name="Huntemann M."/>
            <person name="Clum A."/>
            <person name="Foster B."/>
            <person name="Foster B."/>
            <person name="Roux S."/>
            <person name="Palaniappan K."/>
            <person name="Varghese N."/>
            <person name="Mukherjee S."/>
            <person name="Reddy T.B.K."/>
            <person name="Daum C."/>
            <person name="Copeland A."/>
            <person name="Chen I.A."/>
            <person name="Ivanova N.N."/>
            <person name="Kyrpides N.C."/>
            <person name="Shapiro N."/>
            <person name="Eloe-Fadrosh E.A."/>
            <person name="Pietrasiak N."/>
        </authorList>
    </citation>
    <scope>NUCLEOTIDE SEQUENCE</scope>
    <source>
        <strain evidence="1">CPER-KK1</strain>
    </source>
</reference>
<dbReference type="Proteomes" id="UP000753908">
    <property type="component" value="Unassembled WGS sequence"/>
</dbReference>
<sequence length="158" mass="18285">MKHRDWLRLKREGENVCAVLRLKGYQCHKLKSRLSWKVTFGDNSYVLTWLPAPVSDWNLGPKDNSPAWEQMWAIVHSTLKTDGEKAISHQRIEQPGDYTRPWAIVRLLPKAQHYTVARFANRQDAQDHKRVLQRFIPTASFEVVFDAPVTSCPSNTDS</sequence>
<gene>
    <name evidence="1" type="ORF">KME25_29090</name>
</gene>
<accession>A0A951PT20</accession>
<evidence type="ECO:0000313" key="2">
    <source>
        <dbReference type="Proteomes" id="UP000753908"/>
    </source>
</evidence>
<organism evidence="1 2">
    <name type="scientific">Symplocastrum torsivum CPER-KK1</name>
    <dbReference type="NCBI Taxonomy" id="450513"/>
    <lineage>
        <taxon>Bacteria</taxon>
        <taxon>Bacillati</taxon>
        <taxon>Cyanobacteriota</taxon>
        <taxon>Cyanophyceae</taxon>
        <taxon>Oscillatoriophycideae</taxon>
        <taxon>Oscillatoriales</taxon>
        <taxon>Microcoleaceae</taxon>
        <taxon>Symplocastrum</taxon>
    </lineage>
</organism>
<protein>
    <submittedName>
        <fullName evidence="1">Uncharacterized protein</fullName>
    </submittedName>
</protein>
<dbReference type="AlphaFoldDB" id="A0A951PT20"/>
<proteinExistence type="predicted"/>
<name>A0A951PT20_9CYAN</name>
<comment type="caution">
    <text evidence="1">The sequence shown here is derived from an EMBL/GenBank/DDBJ whole genome shotgun (WGS) entry which is preliminary data.</text>
</comment>
<reference evidence="1" key="1">
    <citation type="submission" date="2021-05" db="EMBL/GenBank/DDBJ databases">
        <authorList>
            <person name="Pietrasiak N."/>
            <person name="Ward R."/>
            <person name="Stajich J.E."/>
            <person name="Kurbessoian T."/>
        </authorList>
    </citation>
    <scope>NUCLEOTIDE SEQUENCE</scope>
    <source>
        <strain evidence="1">CPER-KK1</strain>
    </source>
</reference>